<dbReference type="EMBL" id="KV426071">
    <property type="protein sequence ID" value="KZV89498.1"/>
    <property type="molecule type" value="Genomic_DNA"/>
</dbReference>
<evidence type="ECO:0000256" key="1">
    <source>
        <dbReference type="SAM" id="MobiDB-lite"/>
    </source>
</evidence>
<sequence>MSATATTKTNALAMLGKKRKSDAENDDYAPTSTAKKARTKSISGPKVGTCGMTKKDLGDAIKAGLAIEKYGAQRTMVSTTMDDVFFRAFFDTGIAGVKISPAEYDASTPVVTAHFGNRAAGELFGVSKVKGGNRYTENHVSAVMAVLYPPQQKFVMFFSI</sequence>
<dbReference type="InParanoid" id="A0A165FTC1"/>
<feature type="compositionally biased region" description="Polar residues" evidence="1">
    <location>
        <begin position="1"/>
        <end position="10"/>
    </location>
</feature>
<keyword evidence="3" id="KW-1185">Reference proteome</keyword>
<gene>
    <name evidence="2" type="ORF">EXIGLDRAFT_838461</name>
</gene>
<dbReference type="Proteomes" id="UP000077266">
    <property type="component" value="Unassembled WGS sequence"/>
</dbReference>
<proteinExistence type="predicted"/>
<dbReference type="AlphaFoldDB" id="A0A165FTC1"/>
<feature type="region of interest" description="Disordered" evidence="1">
    <location>
        <begin position="1"/>
        <end position="43"/>
    </location>
</feature>
<protein>
    <submittedName>
        <fullName evidence="2">Uncharacterized protein</fullName>
    </submittedName>
</protein>
<reference evidence="2 3" key="1">
    <citation type="journal article" date="2016" name="Mol. Biol. Evol.">
        <title>Comparative Genomics of Early-Diverging Mushroom-Forming Fungi Provides Insights into the Origins of Lignocellulose Decay Capabilities.</title>
        <authorList>
            <person name="Nagy L.G."/>
            <person name="Riley R."/>
            <person name="Tritt A."/>
            <person name="Adam C."/>
            <person name="Daum C."/>
            <person name="Floudas D."/>
            <person name="Sun H."/>
            <person name="Yadav J.S."/>
            <person name="Pangilinan J."/>
            <person name="Larsson K.H."/>
            <person name="Matsuura K."/>
            <person name="Barry K."/>
            <person name="Labutti K."/>
            <person name="Kuo R."/>
            <person name="Ohm R.A."/>
            <person name="Bhattacharya S.S."/>
            <person name="Shirouzu T."/>
            <person name="Yoshinaga Y."/>
            <person name="Martin F.M."/>
            <person name="Grigoriev I.V."/>
            <person name="Hibbett D.S."/>
        </authorList>
    </citation>
    <scope>NUCLEOTIDE SEQUENCE [LARGE SCALE GENOMIC DNA]</scope>
    <source>
        <strain evidence="2 3">HHB12029</strain>
    </source>
</reference>
<evidence type="ECO:0000313" key="2">
    <source>
        <dbReference type="EMBL" id="KZV89498.1"/>
    </source>
</evidence>
<name>A0A165FTC1_EXIGL</name>
<dbReference type="OrthoDB" id="2960909at2759"/>
<organism evidence="2 3">
    <name type="scientific">Exidia glandulosa HHB12029</name>
    <dbReference type="NCBI Taxonomy" id="1314781"/>
    <lineage>
        <taxon>Eukaryota</taxon>
        <taxon>Fungi</taxon>
        <taxon>Dikarya</taxon>
        <taxon>Basidiomycota</taxon>
        <taxon>Agaricomycotina</taxon>
        <taxon>Agaricomycetes</taxon>
        <taxon>Auriculariales</taxon>
        <taxon>Exidiaceae</taxon>
        <taxon>Exidia</taxon>
    </lineage>
</organism>
<dbReference type="STRING" id="1314781.A0A165FTC1"/>
<accession>A0A165FTC1</accession>
<evidence type="ECO:0000313" key="3">
    <source>
        <dbReference type="Proteomes" id="UP000077266"/>
    </source>
</evidence>